<evidence type="ECO:0000313" key="1">
    <source>
        <dbReference type="EMBL" id="CAG7659180.1"/>
    </source>
</evidence>
<comment type="caution">
    <text evidence="1">The sequence shown here is derived from an EMBL/GenBank/DDBJ whole genome shotgun (WGS) entry which is preliminary data.</text>
</comment>
<reference evidence="1 2" key="1">
    <citation type="submission" date="2021-06" db="EMBL/GenBank/DDBJ databases">
        <authorList>
            <person name="Criscuolo A."/>
        </authorList>
    </citation>
    <scope>NUCLEOTIDE SEQUENCE [LARGE SCALE GENOMIC DNA]</scope>
    <source>
        <strain evidence="2">CIP 111802</strain>
    </source>
</reference>
<protein>
    <recommendedName>
        <fullName evidence="3">Radical SAM protein</fullName>
    </recommendedName>
</protein>
<dbReference type="RefSeq" id="WP_218103552.1">
    <property type="nucleotide sequence ID" value="NZ_CAJVCE010000072.1"/>
</dbReference>
<accession>A0ABM8VV29</accession>
<keyword evidence="2" id="KW-1185">Reference proteome</keyword>
<proteinExistence type="predicted"/>
<sequence>MKLFTDEEKAQISDYGKQVIDYRRTGISLNHIIGCPLDCGYCVRHFWGNFEMKVPQLLCTDDEAVKLLLNHKYFVPNDTTVQFLHKATDPFLPAVKPHTFNVLKKLDDLGLENIVTFITRFIVTEEDMNFLESLRNIRVALFFTYSGIKDQKIEPIANSGITLNSIRTASKYKNKVKIIQYWRPIVAGWNDDDETIEHVLSISSLFDAIVYKGYRQREENKSYLKSKGVEIYDQMQYSKIVIEGIEERIMSKYKKLDIHTPIFKKTSCAISYVHSIADYNGNYGTKDLCHFCPDEQKRRCASSKKLPSLDSIKYSLKQHGYDANYKIEEDNIYISGLSKEDRYFMQHVLKYPLLEIN</sequence>
<evidence type="ECO:0000313" key="2">
    <source>
        <dbReference type="Proteomes" id="UP000730618"/>
    </source>
</evidence>
<organism evidence="1 2">
    <name type="scientific">Paenibacillus allorhizosphaerae</name>
    <dbReference type="NCBI Taxonomy" id="2849866"/>
    <lineage>
        <taxon>Bacteria</taxon>
        <taxon>Bacillati</taxon>
        <taxon>Bacillota</taxon>
        <taxon>Bacilli</taxon>
        <taxon>Bacillales</taxon>
        <taxon>Paenibacillaceae</taxon>
        <taxon>Paenibacillus</taxon>
    </lineage>
</organism>
<evidence type="ECO:0008006" key="3">
    <source>
        <dbReference type="Google" id="ProtNLM"/>
    </source>
</evidence>
<dbReference type="EMBL" id="CAJVCE010000072">
    <property type="protein sequence ID" value="CAG7659180.1"/>
    <property type="molecule type" value="Genomic_DNA"/>
</dbReference>
<dbReference type="Proteomes" id="UP000730618">
    <property type="component" value="Unassembled WGS sequence"/>
</dbReference>
<gene>
    <name evidence="1" type="ORF">PAECIP111802_07451</name>
</gene>
<name>A0ABM8VV29_9BACL</name>